<sequence>MLKRRDWLHLHGKSGGASSSDDETDESSSESQGEGTEDSDDAADGEAAESDDRSDELGRSQYSSDDAGNDEGDDDYNARPRKRLARSFDDISDPDEDEEGNSQDEDVAADGITADHVIKAWTSDDPEVNNFKGIALRCICCNVMLLNRAIYLSHVASKKHQKRLKRRPDGAPEPIQLASEVSRHKEEETETHMERLERIARLAMANHGPSTAAATGRAKSGSQGAKEAEPVPKQAAAAVDGTSARQEAKGRAAKLPVPTSNRDGDAFLADGEDSQSDGEDPDLATGTRTGMAGGCVGSIGGDGGTRKRKRHGNKMGKRERQALKAAIAAGEVPPGTKPVMERSRKKGKGKKGKAPEHLAHGQRQQHGLAAEKRSKDTTAAVGDTVAKKQQQQGGQTKEKKDKKPNQAEGLAAASPSAVAAVAAAAVTKPGSGKPGGKARPGSYDTTRGAGKDATVAALGKTHKDSAAAGAKAAAGKVSVAAASKNEKSATKKVLGTGRKG</sequence>
<dbReference type="EMBL" id="BNCQ01000001">
    <property type="protein sequence ID" value="GIL94319.1"/>
    <property type="molecule type" value="Genomic_DNA"/>
</dbReference>
<dbReference type="PANTHER" id="PTHR36332:SF1">
    <property type="entry name" value="STRESS RESPONSE PROTEIN"/>
    <property type="match status" value="1"/>
</dbReference>
<dbReference type="InterPro" id="IPR036236">
    <property type="entry name" value="Znf_C2H2_sf"/>
</dbReference>
<feature type="compositionally biased region" description="Basic residues" evidence="1">
    <location>
        <begin position="306"/>
        <end position="315"/>
    </location>
</feature>
<accession>A0A8J4D3L2</accession>
<feature type="compositionally biased region" description="Acidic residues" evidence="1">
    <location>
        <begin position="90"/>
        <end position="108"/>
    </location>
</feature>
<evidence type="ECO:0000256" key="1">
    <source>
        <dbReference type="SAM" id="MobiDB-lite"/>
    </source>
</evidence>
<protein>
    <submittedName>
        <fullName evidence="2">Uncharacterized protein</fullName>
    </submittedName>
</protein>
<feature type="region of interest" description="Disordered" evidence="1">
    <location>
        <begin position="479"/>
        <end position="500"/>
    </location>
</feature>
<dbReference type="GO" id="GO:0003676">
    <property type="term" value="F:nucleic acid binding"/>
    <property type="evidence" value="ECO:0007669"/>
    <property type="project" value="InterPro"/>
</dbReference>
<dbReference type="Gene3D" id="3.30.160.60">
    <property type="entry name" value="Classic Zinc Finger"/>
    <property type="match status" value="1"/>
</dbReference>
<feature type="compositionally biased region" description="Basic and acidic residues" evidence="1">
    <location>
        <begin position="396"/>
        <end position="405"/>
    </location>
</feature>
<comment type="caution">
    <text evidence="2">The sequence shown here is derived from an EMBL/GenBank/DDBJ whole genome shotgun (WGS) entry which is preliminary data.</text>
</comment>
<feature type="compositionally biased region" description="Acidic residues" evidence="1">
    <location>
        <begin position="35"/>
        <end position="54"/>
    </location>
</feature>
<dbReference type="InterPro" id="IPR003604">
    <property type="entry name" value="Matrin/U1-like-C_Znf_C2H2"/>
</dbReference>
<dbReference type="SUPFAM" id="SSF57667">
    <property type="entry name" value="beta-beta-alpha zinc fingers"/>
    <property type="match status" value="1"/>
</dbReference>
<proteinExistence type="predicted"/>
<feature type="compositionally biased region" description="Gly residues" evidence="1">
    <location>
        <begin position="291"/>
        <end position="303"/>
    </location>
</feature>
<organism evidence="2 3">
    <name type="scientific">Volvox reticuliferus</name>
    <dbReference type="NCBI Taxonomy" id="1737510"/>
    <lineage>
        <taxon>Eukaryota</taxon>
        <taxon>Viridiplantae</taxon>
        <taxon>Chlorophyta</taxon>
        <taxon>core chlorophytes</taxon>
        <taxon>Chlorophyceae</taxon>
        <taxon>CS clade</taxon>
        <taxon>Chlamydomonadales</taxon>
        <taxon>Volvocaceae</taxon>
        <taxon>Volvox</taxon>
    </lineage>
</organism>
<feature type="compositionally biased region" description="Low complexity" evidence="1">
    <location>
        <begin position="411"/>
        <end position="426"/>
    </location>
</feature>
<dbReference type="OrthoDB" id="552061at2759"/>
<dbReference type="AlphaFoldDB" id="A0A8J4D3L2"/>
<dbReference type="Proteomes" id="UP000722791">
    <property type="component" value="Unassembled WGS sequence"/>
</dbReference>
<dbReference type="SMART" id="SM00451">
    <property type="entry name" value="ZnF_U1"/>
    <property type="match status" value="1"/>
</dbReference>
<evidence type="ECO:0000313" key="2">
    <source>
        <dbReference type="EMBL" id="GIL94319.1"/>
    </source>
</evidence>
<feature type="compositionally biased region" description="Basic residues" evidence="1">
    <location>
        <begin position="343"/>
        <end position="352"/>
    </location>
</feature>
<feature type="compositionally biased region" description="Acidic residues" evidence="1">
    <location>
        <begin position="270"/>
        <end position="282"/>
    </location>
</feature>
<dbReference type="GO" id="GO:0008270">
    <property type="term" value="F:zinc ion binding"/>
    <property type="evidence" value="ECO:0007669"/>
    <property type="project" value="InterPro"/>
</dbReference>
<name>A0A8J4D3L2_9CHLO</name>
<feature type="region of interest" description="Disordered" evidence="1">
    <location>
        <begin position="207"/>
        <end position="449"/>
    </location>
</feature>
<feature type="region of interest" description="Disordered" evidence="1">
    <location>
        <begin position="1"/>
        <end position="109"/>
    </location>
</feature>
<gene>
    <name evidence="2" type="ORF">Vretimale_561</name>
</gene>
<reference evidence="2" key="1">
    <citation type="journal article" date="2021" name="Proc. Natl. Acad. Sci. U.S.A.">
        <title>Three genomes in the algal genus Volvox reveal the fate of a haploid sex-determining region after a transition to homothallism.</title>
        <authorList>
            <person name="Yamamoto K."/>
            <person name="Hamaji T."/>
            <person name="Kawai-Toyooka H."/>
            <person name="Matsuzaki R."/>
            <person name="Takahashi F."/>
            <person name="Nishimura Y."/>
            <person name="Kawachi M."/>
            <person name="Noguchi H."/>
            <person name="Minakuchi Y."/>
            <person name="Umen J.G."/>
            <person name="Toyoda A."/>
            <person name="Nozaki H."/>
        </authorList>
    </citation>
    <scope>NUCLEOTIDE SEQUENCE</scope>
    <source>
        <strain evidence="2">NIES-3785</strain>
    </source>
</reference>
<dbReference type="PANTHER" id="PTHR36332">
    <property type="entry name" value="STRESS RESPONSE PROTEIN"/>
    <property type="match status" value="1"/>
</dbReference>
<evidence type="ECO:0000313" key="3">
    <source>
        <dbReference type="Proteomes" id="UP000722791"/>
    </source>
</evidence>